<dbReference type="AlphaFoldDB" id="A0A3N5BGP2"/>
<name>A0A3N5BGP2_9BACL</name>
<protein>
    <submittedName>
        <fullName evidence="1">Accessory secretory protein Asp3</fullName>
    </submittedName>
</protein>
<gene>
    <name evidence="1" type="ORF">EDD62_1359</name>
</gene>
<sequence length="145" mass="17349">MIDNKYIVNWDSIDKNTFMYGSCIEFDKGVMFENLLMPSGTVIHEWFMTSQYFSTRLVPSLPILKRGYHYKLEIKVESTPKNSVYLKIKFYRRYKSIIDSMTVTTDDFSFIYPEDAYEYSIELLSASVERFYFEYMTITEMRHSS</sequence>
<dbReference type="RefSeq" id="WP_123808030.1">
    <property type="nucleotide sequence ID" value="NZ_RKRK01000003.1"/>
</dbReference>
<dbReference type="OrthoDB" id="2042927at2"/>
<dbReference type="EMBL" id="RKRK01000003">
    <property type="protein sequence ID" value="RPF56703.1"/>
    <property type="molecule type" value="Genomic_DNA"/>
</dbReference>
<dbReference type="Proteomes" id="UP000277108">
    <property type="component" value="Unassembled WGS sequence"/>
</dbReference>
<keyword evidence="2" id="KW-1185">Reference proteome</keyword>
<reference evidence="1 2" key="1">
    <citation type="submission" date="2018-11" db="EMBL/GenBank/DDBJ databases">
        <title>Genomic Encyclopedia of Type Strains, Phase IV (KMG-IV): sequencing the most valuable type-strain genomes for metagenomic binning, comparative biology and taxonomic classification.</title>
        <authorList>
            <person name="Goeker M."/>
        </authorList>
    </citation>
    <scope>NUCLEOTIDE SEQUENCE [LARGE SCALE GENOMIC DNA]</scope>
    <source>
        <strain evidence="1 2">DSM 29158</strain>
    </source>
</reference>
<dbReference type="Pfam" id="PF15432">
    <property type="entry name" value="Sec-ASP3"/>
    <property type="match status" value="1"/>
</dbReference>
<accession>A0A3N5BGP2</accession>
<dbReference type="NCBIfam" id="TIGR03711">
    <property type="entry name" value="acc_sec_asp3"/>
    <property type="match status" value="1"/>
</dbReference>
<evidence type="ECO:0000313" key="1">
    <source>
        <dbReference type="EMBL" id="RPF56703.1"/>
    </source>
</evidence>
<comment type="caution">
    <text evidence="1">The sequence shown here is derived from an EMBL/GenBank/DDBJ whole genome shotgun (WGS) entry which is preliminary data.</text>
</comment>
<organism evidence="1 2">
    <name type="scientific">Abyssicoccus albus</name>
    <dbReference type="NCBI Taxonomy" id="1817405"/>
    <lineage>
        <taxon>Bacteria</taxon>
        <taxon>Bacillati</taxon>
        <taxon>Bacillota</taxon>
        <taxon>Bacilli</taxon>
        <taxon>Bacillales</taxon>
        <taxon>Abyssicoccaceae</taxon>
    </lineage>
</organism>
<dbReference type="InterPro" id="IPR022259">
    <property type="entry name" value="Acessory_Sec_prot_Asp3"/>
</dbReference>
<evidence type="ECO:0000313" key="2">
    <source>
        <dbReference type="Proteomes" id="UP000277108"/>
    </source>
</evidence>
<proteinExistence type="predicted"/>
<dbReference type="GO" id="GO:0015031">
    <property type="term" value="P:protein transport"/>
    <property type="evidence" value="ECO:0007669"/>
    <property type="project" value="InterPro"/>
</dbReference>